<comment type="subcellular location">
    <subcellularLocation>
        <location evidence="1">Nucleus</location>
    </subcellularLocation>
</comment>
<dbReference type="PANTHER" id="PTHR36326">
    <property type="entry name" value="PROTEIN POLLENLESS 3-LIKE 2"/>
    <property type="match status" value="1"/>
</dbReference>
<dbReference type="Gramene" id="CDY42546">
    <property type="protein sequence ID" value="CDY42546"/>
    <property type="gene ID" value="GSBRNA2T00075010001"/>
</dbReference>
<evidence type="ECO:0000256" key="1">
    <source>
        <dbReference type="ARBA" id="ARBA00004123"/>
    </source>
</evidence>
<dbReference type="AlphaFoldDB" id="A0A078HXX8"/>
<evidence type="ECO:0000313" key="7">
    <source>
        <dbReference type="Proteomes" id="UP000028999"/>
    </source>
</evidence>
<dbReference type="STRING" id="3708.A0A078HXX8"/>
<protein>
    <submittedName>
        <fullName evidence="6">BnaC08g10570D protein</fullName>
    </submittedName>
</protein>
<dbReference type="Proteomes" id="UP000028999">
    <property type="component" value="Unassembled WGS sequence"/>
</dbReference>
<accession>A0A078HXX8</accession>
<evidence type="ECO:0000256" key="4">
    <source>
        <dbReference type="ARBA" id="ARBA00023054"/>
    </source>
</evidence>
<name>A0A078HXX8_BRANA</name>
<evidence type="ECO:0000256" key="5">
    <source>
        <dbReference type="ARBA" id="ARBA00023242"/>
    </source>
</evidence>
<evidence type="ECO:0000256" key="2">
    <source>
        <dbReference type="ARBA" id="ARBA00022737"/>
    </source>
</evidence>
<reference evidence="6 7" key="1">
    <citation type="journal article" date="2014" name="Science">
        <title>Plant genetics. Early allopolyploid evolution in the post-Neolithic Brassica napus oilseed genome.</title>
        <authorList>
            <person name="Chalhoub B."/>
            <person name="Denoeud F."/>
            <person name="Liu S."/>
            <person name="Parkin I.A."/>
            <person name="Tang H."/>
            <person name="Wang X."/>
            <person name="Chiquet J."/>
            <person name="Belcram H."/>
            <person name="Tong C."/>
            <person name="Samans B."/>
            <person name="Correa M."/>
            <person name="Da Silva C."/>
            <person name="Just J."/>
            <person name="Falentin C."/>
            <person name="Koh C.S."/>
            <person name="Le Clainche I."/>
            <person name="Bernard M."/>
            <person name="Bento P."/>
            <person name="Noel B."/>
            <person name="Labadie K."/>
            <person name="Alberti A."/>
            <person name="Charles M."/>
            <person name="Arnaud D."/>
            <person name="Guo H."/>
            <person name="Daviaud C."/>
            <person name="Alamery S."/>
            <person name="Jabbari K."/>
            <person name="Zhao M."/>
            <person name="Edger P.P."/>
            <person name="Chelaifa H."/>
            <person name="Tack D."/>
            <person name="Lassalle G."/>
            <person name="Mestiri I."/>
            <person name="Schnel N."/>
            <person name="Le Paslier M.C."/>
            <person name="Fan G."/>
            <person name="Renault V."/>
            <person name="Bayer P.E."/>
            <person name="Golicz A.A."/>
            <person name="Manoli S."/>
            <person name="Lee T.H."/>
            <person name="Thi V.H."/>
            <person name="Chalabi S."/>
            <person name="Hu Q."/>
            <person name="Fan C."/>
            <person name="Tollenaere R."/>
            <person name="Lu Y."/>
            <person name="Battail C."/>
            <person name="Shen J."/>
            <person name="Sidebottom C.H."/>
            <person name="Wang X."/>
            <person name="Canaguier A."/>
            <person name="Chauveau A."/>
            <person name="Berard A."/>
            <person name="Deniot G."/>
            <person name="Guan M."/>
            <person name="Liu Z."/>
            <person name="Sun F."/>
            <person name="Lim Y.P."/>
            <person name="Lyons E."/>
            <person name="Town C.D."/>
            <person name="Bancroft I."/>
            <person name="Wang X."/>
            <person name="Meng J."/>
            <person name="Ma J."/>
            <person name="Pires J.C."/>
            <person name="King G.J."/>
            <person name="Brunel D."/>
            <person name="Delourme R."/>
            <person name="Renard M."/>
            <person name="Aury J.M."/>
            <person name="Adams K.L."/>
            <person name="Batley J."/>
            <person name="Snowdon R.J."/>
            <person name="Tost J."/>
            <person name="Edwards D."/>
            <person name="Zhou Y."/>
            <person name="Hua W."/>
            <person name="Sharpe A.G."/>
            <person name="Paterson A.H."/>
            <person name="Guan C."/>
            <person name="Wincker P."/>
        </authorList>
    </citation>
    <scope>NUCLEOTIDE SEQUENCE [LARGE SCALE GENOMIC DNA]</scope>
    <source>
        <strain evidence="7">cv. Darmor-bzh</strain>
    </source>
</reference>
<keyword evidence="4" id="KW-0175">Coiled coil</keyword>
<evidence type="ECO:0000313" key="6">
    <source>
        <dbReference type="EMBL" id="CDY42546.1"/>
    </source>
</evidence>
<keyword evidence="2" id="KW-0677">Repeat</keyword>
<keyword evidence="5" id="KW-0539">Nucleus</keyword>
<dbReference type="PaxDb" id="3708-A0A078HXX8"/>
<proteinExistence type="predicted"/>
<keyword evidence="7" id="KW-1185">Reference proteome</keyword>
<dbReference type="PANTHER" id="PTHR36326:SF7">
    <property type="entry name" value="PROTEIN POLLENLESS 3-LIKE 2"/>
    <property type="match status" value="1"/>
</dbReference>
<dbReference type="GO" id="GO:0005634">
    <property type="term" value="C:nucleus"/>
    <property type="evidence" value="ECO:0007669"/>
    <property type="project" value="UniProtKB-SubCell"/>
</dbReference>
<organism evidence="6 7">
    <name type="scientific">Brassica napus</name>
    <name type="common">Rape</name>
    <dbReference type="NCBI Taxonomy" id="3708"/>
    <lineage>
        <taxon>Eukaryota</taxon>
        <taxon>Viridiplantae</taxon>
        <taxon>Streptophyta</taxon>
        <taxon>Embryophyta</taxon>
        <taxon>Tracheophyta</taxon>
        <taxon>Spermatophyta</taxon>
        <taxon>Magnoliopsida</taxon>
        <taxon>eudicotyledons</taxon>
        <taxon>Gunneridae</taxon>
        <taxon>Pentapetalae</taxon>
        <taxon>rosids</taxon>
        <taxon>malvids</taxon>
        <taxon>Brassicales</taxon>
        <taxon>Brassicaceae</taxon>
        <taxon>Brassiceae</taxon>
        <taxon>Brassica</taxon>
    </lineage>
</organism>
<gene>
    <name evidence="6" type="primary">BnaC08g10570D</name>
    <name evidence="6" type="ORF">GSBRNA2T00075010001</name>
</gene>
<evidence type="ECO:0000256" key="3">
    <source>
        <dbReference type="ARBA" id="ARBA00022803"/>
    </source>
</evidence>
<dbReference type="EMBL" id="LK032528">
    <property type="protein sequence ID" value="CDY42546.1"/>
    <property type="molecule type" value="Genomic_DNA"/>
</dbReference>
<keyword evidence="3" id="KW-0802">TPR repeat</keyword>
<dbReference type="InterPro" id="IPR044961">
    <property type="entry name" value="MS5/SDI1"/>
</dbReference>
<sequence length="53" mass="6290">MAMVMKQQDRAEETIEAIKSLRIWCSDQAQESLDNILLDLYKRCGRKMTRLRC</sequence>